<dbReference type="EMBL" id="SRLO01000122">
    <property type="protein sequence ID" value="TNN73656.1"/>
    <property type="molecule type" value="Genomic_DNA"/>
</dbReference>
<accession>A0A4Z2I6I5</accession>
<reference evidence="1 2" key="1">
    <citation type="submission" date="2019-03" db="EMBL/GenBank/DDBJ databases">
        <title>First draft genome of Liparis tanakae, snailfish: a comprehensive survey of snailfish specific genes.</title>
        <authorList>
            <person name="Kim W."/>
            <person name="Song I."/>
            <person name="Jeong J.-H."/>
            <person name="Kim D."/>
            <person name="Kim S."/>
            <person name="Ryu S."/>
            <person name="Song J.Y."/>
            <person name="Lee S.K."/>
        </authorList>
    </citation>
    <scope>NUCLEOTIDE SEQUENCE [LARGE SCALE GENOMIC DNA]</scope>
    <source>
        <tissue evidence="1">Muscle</tissue>
    </source>
</reference>
<sequence length="92" mass="10348">MAFWPETGVHEKRPMGDAVRFPANRHINIHMIFTDNNGHGGRRRVGVGRLAAAHHGLLLLEQGLELLGGEHLLLEDLLHLLRRDHLGTHHGH</sequence>
<dbReference type="Proteomes" id="UP000314294">
    <property type="component" value="Unassembled WGS sequence"/>
</dbReference>
<comment type="caution">
    <text evidence="1">The sequence shown here is derived from an EMBL/GenBank/DDBJ whole genome shotgun (WGS) entry which is preliminary data.</text>
</comment>
<proteinExistence type="predicted"/>
<name>A0A4Z2I6I5_9TELE</name>
<gene>
    <name evidence="1" type="ORF">EYF80_016036</name>
</gene>
<evidence type="ECO:0000313" key="1">
    <source>
        <dbReference type="EMBL" id="TNN73656.1"/>
    </source>
</evidence>
<dbReference type="AlphaFoldDB" id="A0A4Z2I6I5"/>
<keyword evidence="2" id="KW-1185">Reference proteome</keyword>
<protein>
    <submittedName>
        <fullName evidence="1">Uncharacterized protein</fullName>
    </submittedName>
</protein>
<evidence type="ECO:0000313" key="2">
    <source>
        <dbReference type="Proteomes" id="UP000314294"/>
    </source>
</evidence>
<organism evidence="1 2">
    <name type="scientific">Liparis tanakae</name>
    <name type="common">Tanaka's snailfish</name>
    <dbReference type="NCBI Taxonomy" id="230148"/>
    <lineage>
        <taxon>Eukaryota</taxon>
        <taxon>Metazoa</taxon>
        <taxon>Chordata</taxon>
        <taxon>Craniata</taxon>
        <taxon>Vertebrata</taxon>
        <taxon>Euteleostomi</taxon>
        <taxon>Actinopterygii</taxon>
        <taxon>Neopterygii</taxon>
        <taxon>Teleostei</taxon>
        <taxon>Neoteleostei</taxon>
        <taxon>Acanthomorphata</taxon>
        <taxon>Eupercaria</taxon>
        <taxon>Perciformes</taxon>
        <taxon>Cottioidei</taxon>
        <taxon>Cottales</taxon>
        <taxon>Liparidae</taxon>
        <taxon>Liparis</taxon>
    </lineage>
</organism>